<evidence type="ECO:0000313" key="1">
    <source>
        <dbReference type="EMBL" id="GAK52906.1"/>
    </source>
</evidence>
<dbReference type="AlphaFoldDB" id="A0A0S6W403"/>
<dbReference type="EMBL" id="DF820459">
    <property type="protein sequence ID" value="GAK52906.1"/>
    <property type="molecule type" value="Genomic_DNA"/>
</dbReference>
<protein>
    <submittedName>
        <fullName evidence="1">Uncharacterized protein</fullName>
    </submittedName>
</protein>
<organism evidence="1">
    <name type="scientific">Candidatus Moduliflexus flocculans</name>
    <dbReference type="NCBI Taxonomy" id="1499966"/>
    <lineage>
        <taxon>Bacteria</taxon>
        <taxon>Candidatus Moduliflexota</taxon>
        <taxon>Candidatus Moduliflexia</taxon>
        <taxon>Candidatus Moduliflexales</taxon>
        <taxon>Candidatus Moduliflexaceae</taxon>
    </lineage>
</organism>
<accession>A0A0S6W403</accession>
<name>A0A0S6W403_9BACT</name>
<reference evidence="1" key="1">
    <citation type="journal article" date="2015" name="PeerJ">
        <title>First genomic representation of candidate bacterial phylum KSB3 points to enhanced environmental sensing as a trigger of wastewater bulking.</title>
        <authorList>
            <person name="Sekiguchi Y."/>
            <person name="Ohashi A."/>
            <person name="Parks D.H."/>
            <person name="Yamauchi T."/>
            <person name="Tyson G.W."/>
            <person name="Hugenholtz P."/>
        </authorList>
    </citation>
    <scope>NUCLEOTIDE SEQUENCE [LARGE SCALE GENOMIC DNA]</scope>
</reference>
<evidence type="ECO:0000313" key="2">
    <source>
        <dbReference type="Proteomes" id="UP000030700"/>
    </source>
</evidence>
<proteinExistence type="predicted"/>
<sequence>MMQAEADRRKIRQTGRRAEIRIPPLPGGGRGGLLSLIAVHGRTHPSPSQEGNLCLRTCYAHLFDHGVNLAAVAFRVIEALENHGDRTFRRNAEIRIFSERREPRANVAVHIHCADNCLIEQAGL</sequence>
<keyword evidence="2" id="KW-1185">Reference proteome</keyword>
<dbReference type="HOGENOM" id="CLU_1999402_0_0_0"/>
<dbReference type="Proteomes" id="UP000030700">
    <property type="component" value="Unassembled WGS sequence"/>
</dbReference>
<gene>
    <name evidence="1" type="ORF">U14_04163</name>
</gene>